<protein>
    <submittedName>
        <fullName evidence="3">RAQPRD family integrative conjugative element protein</fullName>
    </submittedName>
</protein>
<dbReference type="AlphaFoldDB" id="A0AAJ2R635"/>
<feature type="signal peptide" evidence="2">
    <location>
        <begin position="1"/>
        <end position="24"/>
    </location>
</feature>
<accession>A0AAJ2R635</accession>
<name>A0AAJ2R635_DELAC</name>
<sequence>MKSPRPLFAILVIGILATTASAWATVSDDDLERERLARIAAEIEQVQVMVGQAEQSSPTGQRVKFRYDWLQRDLEMLRQGITTHIDAPRQPRPVAPLRGDYRQ</sequence>
<proteinExistence type="predicted"/>
<evidence type="ECO:0000256" key="1">
    <source>
        <dbReference type="SAM" id="MobiDB-lite"/>
    </source>
</evidence>
<feature type="chain" id="PRO_5042555385" evidence="2">
    <location>
        <begin position="25"/>
        <end position="103"/>
    </location>
</feature>
<reference evidence="3" key="1">
    <citation type="submission" date="2023-11" db="EMBL/GenBank/DDBJ databases">
        <title>Identification and selenium tolerance of Delftia acidovorans R3-25.</title>
        <authorList>
            <person name="Zhang S."/>
            <person name="Liu Y."/>
            <person name="Guo Y."/>
        </authorList>
    </citation>
    <scope>NUCLEOTIDE SEQUENCE</scope>
    <source>
        <strain evidence="3">R3-25</strain>
    </source>
</reference>
<dbReference type="EMBL" id="JAWWMZ010000021">
    <property type="protein sequence ID" value="MDX4957818.1"/>
    <property type="molecule type" value="Genomic_DNA"/>
</dbReference>
<dbReference type="Pfam" id="PF09686">
    <property type="entry name" value="Plasmid_RAQPRD"/>
    <property type="match status" value="1"/>
</dbReference>
<keyword evidence="2" id="KW-0732">Signal</keyword>
<dbReference type="RefSeq" id="WP_319076896.1">
    <property type="nucleotide sequence ID" value="NZ_JAWWMZ010000021.1"/>
</dbReference>
<feature type="region of interest" description="Disordered" evidence="1">
    <location>
        <begin position="81"/>
        <end position="103"/>
    </location>
</feature>
<comment type="caution">
    <text evidence="3">The sequence shown here is derived from an EMBL/GenBank/DDBJ whole genome shotgun (WGS) entry which is preliminary data.</text>
</comment>
<organism evidence="3 4">
    <name type="scientific">Delftia acidovorans</name>
    <name type="common">Pseudomonas acidovorans</name>
    <name type="synonym">Comamonas acidovorans</name>
    <dbReference type="NCBI Taxonomy" id="80866"/>
    <lineage>
        <taxon>Bacteria</taxon>
        <taxon>Pseudomonadati</taxon>
        <taxon>Pseudomonadota</taxon>
        <taxon>Betaproteobacteria</taxon>
        <taxon>Burkholderiales</taxon>
        <taxon>Comamonadaceae</taxon>
        <taxon>Delftia</taxon>
    </lineage>
</organism>
<evidence type="ECO:0000313" key="3">
    <source>
        <dbReference type="EMBL" id="MDX4957818.1"/>
    </source>
</evidence>
<evidence type="ECO:0000256" key="2">
    <source>
        <dbReference type="SAM" id="SignalP"/>
    </source>
</evidence>
<gene>
    <name evidence="3" type="ORF">SGN30_30740</name>
</gene>
<dbReference type="InterPro" id="IPR019110">
    <property type="entry name" value="Uncharacterised_RAQPRD"/>
</dbReference>
<dbReference type="Proteomes" id="UP001287445">
    <property type="component" value="Unassembled WGS sequence"/>
</dbReference>
<evidence type="ECO:0000313" key="4">
    <source>
        <dbReference type="Proteomes" id="UP001287445"/>
    </source>
</evidence>